<comment type="caution">
    <text evidence="3">The sequence shown here is derived from an EMBL/GenBank/DDBJ whole genome shotgun (WGS) entry which is preliminary data.</text>
</comment>
<accession>A0AA39RYD7</accession>
<dbReference type="AlphaFoldDB" id="A0AA39RYD7"/>
<organism evidence="3 4">
    <name type="scientific">Acer saccharum</name>
    <name type="common">Sugar maple</name>
    <dbReference type="NCBI Taxonomy" id="4024"/>
    <lineage>
        <taxon>Eukaryota</taxon>
        <taxon>Viridiplantae</taxon>
        <taxon>Streptophyta</taxon>
        <taxon>Embryophyta</taxon>
        <taxon>Tracheophyta</taxon>
        <taxon>Spermatophyta</taxon>
        <taxon>Magnoliopsida</taxon>
        <taxon>eudicotyledons</taxon>
        <taxon>Gunneridae</taxon>
        <taxon>Pentapetalae</taxon>
        <taxon>rosids</taxon>
        <taxon>malvids</taxon>
        <taxon>Sapindales</taxon>
        <taxon>Sapindaceae</taxon>
        <taxon>Hippocastanoideae</taxon>
        <taxon>Acereae</taxon>
        <taxon>Acer</taxon>
    </lineage>
</organism>
<gene>
    <name evidence="2" type="ORF">LWI29_016972</name>
    <name evidence="3" type="ORF">LWI29_038062</name>
</gene>
<dbReference type="EMBL" id="JAUESC010000383">
    <property type="protein sequence ID" value="KAK0586021.1"/>
    <property type="molecule type" value="Genomic_DNA"/>
</dbReference>
<protein>
    <submittedName>
        <fullName evidence="3">Uncharacterized protein</fullName>
    </submittedName>
</protein>
<sequence>MIEQLKEDKQMVVALNFDLTTKINELMKEKESSLRKSAKFSQEMEELKDEFAQRMRLMKDELKEVERGGTIQLKKSGDEYVVVTSPPAEESSSNKDLIKLKRKFETLEFG</sequence>
<name>A0AA39RYD7_ACESA</name>
<keyword evidence="1" id="KW-0175">Coiled coil</keyword>
<dbReference type="Proteomes" id="UP001168877">
    <property type="component" value="Unassembled WGS sequence"/>
</dbReference>
<reference evidence="3" key="1">
    <citation type="journal article" date="2022" name="Plant J.">
        <title>Strategies of tolerance reflected in two North American maple genomes.</title>
        <authorList>
            <person name="McEvoy S.L."/>
            <person name="Sezen U.U."/>
            <person name="Trouern-Trend A."/>
            <person name="McMahon S.M."/>
            <person name="Schaberg P.G."/>
            <person name="Yang J."/>
            <person name="Wegrzyn J.L."/>
            <person name="Swenson N.G."/>
        </authorList>
    </citation>
    <scope>NUCLEOTIDE SEQUENCE</scope>
    <source>
        <strain evidence="3">NS2018</strain>
    </source>
</reference>
<dbReference type="EMBL" id="JAUESC010000383">
    <property type="protein sequence ID" value="KAK0584672.1"/>
    <property type="molecule type" value="Genomic_DNA"/>
</dbReference>
<evidence type="ECO:0000313" key="4">
    <source>
        <dbReference type="Proteomes" id="UP001168877"/>
    </source>
</evidence>
<proteinExistence type="predicted"/>
<keyword evidence="4" id="KW-1185">Reference proteome</keyword>
<reference evidence="3" key="2">
    <citation type="submission" date="2023-06" db="EMBL/GenBank/DDBJ databases">
        <authorList>
            <person name="Swenson N.G."/>
            <person name="Wegrzyn J.L."/>
            <person name="Mcevoy S.L."/>
        </authorList>
    </citation>
    <scope>NUCLEOTIDE SEQUENCE</scope>
    <source>
        <strain evidence="3">NS2018</strain>
        <tissue evidence="3">Leaf</tissue>
    </source>
</reference>
<feature type="coiled-coil region" evidence="1">
    <location>
        <begin position="30"/>
        <end position="68"/>
    </location>
</feature>
<evidence type="ECO:0000313" key="3">
    <source>
        <dbReference type="EMBL" id="KAK0586021.1"/>
    </source>
</evidence>
<evidence type="ECO:0000256" key="1">
    <source>
        <dbReference type="SAM" id="Coils"/>
    </source>
</evidence>
<evidence type="ECO:0000313" key="2">
    <source>
        <dbReference type="EMBL" id="KAK0584672.1"/>
    </source>
</evidence>